<dbReference type="AlphaFoldDB" id="A0A438HDZ0"/>
<accession>A0A438HDZ0</accession>
<gene>
    <name evidence="1" type="ORF">CK203_037437</name>
</gene>
<dbReference type="EMBL" id="QGNW01000237">
    <property type="protein sequence ID" value="RVW82670.1"/>
    <property type="molecule type" value="Genomic_DNA"/>
</dbReference>
<organism evidence="1 2">
    <name type="scientific">Vitis vinifera</name>
    <name type="common">Grape</name>
    <dbReference type="NCBI Taxonomy" id="29760"/>
    <lineage>
        <taxon>Eukaryota</taxon>
        <taxon>Viridiplantae</taxon>
        <taxon>Streptophyta</taxon>
        <taxon>Embryophyta</taxon>
        <taxon>Tracheophyta</taxon>
        <taxon>Spermatophyta</taxon>
        <taxon>Magnoliopsida</taxon>
        <taxon>eudicotyledons</taxon>
        <taxon>Gunneridae</taxon>
        <taxon>Pentapetalae</taxon>
        <taxon>rosids</taxon>
        <taxon>Vitales</taxon>
        <taxon>Vitaceae</taxon>
        <taxon>Viteae</taxon>
        <taxon>Vitis</taxon>
    </lineage>
</organism>
<evidence type="ECO:0000313" key="2">
    <source>
        <dbReference type="Proteomes" id="UP000288805"/>
    </source>
</evidence>
<sequence length="189" mass="21915">MATIAAGNQEMDFTDPCWKTKFQEDFELRFNLPHLKDVLPIKPRPTTFSLKNRSVFHVGLNSNMLAYKCSIVNGANVLEDRKNGYVNEDDRALLRRVLASINITQRRHLFTINWIRLKVYEFFYQVIRYSSPTSAGAECIDPDCSWVEQWYYSLSVVCFPKGDRAEKQANFLDPVNFVPCLLISIRHKG</sequence>
<reference evidence="1 2" key="1">
    <citation type="journal article" date="2018" name="PLoS Genet.">
        <title>Population sequencing reveals clonal diversity and ancestral inbreeding in the grapevine cultivar Chardonnay.</title>
        <authorList>
            <person name="Roach M.J."/>
            <person name="Johnson D.L."/>
            <person name="Bohlmann J."/>
            <person name="van Vuuren H.J."/>
            <person name="Jones S.J."/>
            <person name="Pretorius I.S."/>
            <person name="Schmidt S.A."/>
            <person name="Borneman A.R."/>
        </authorList>
    </citation>
    <scope>NUCLEOTIDE SEQUENCE [LARGE SCALE GENOMIC DNA]</scope>
    <source>
        <strain evidence="2">cv. Chardonnay</strain>
        <tissue evidence="1">Leaf</tissue>
    </source>
</reference>
<comment type="caution">
    <text evidence="1">The sequence shown here is derived from an EMBL/GenBank/DDBJ whole genome shotgun (WGS) entry which is preliminary data.</text>
</comment>
<name>A0A438HDZ0_VITVI</name>
<protein>
    <submittedName>
        <fullName evidence="1">Uncharacterized protein</fullName>
    </submittedName>
</protein>
<evidence type="ECO:0000313" key="1">
    <source>
        <dbReference type="EMBL" id="RVW82670.1"/>
    </source>
</evidence>
<proteinExistence type="predicted"/>
<dbReference type="Proteomes" id="UP000288805">
    <property type="component" value="Unassembled WGS sequence"/>
</dbReference>